<comment type="caution">
    <text evidence="7">The sequence shown here is derived from an EMBL/GenBank/DDBJ whole genome shotgun (WGS) entry which is preliminary data.</text>
</comment>
<evidence type="ECO:0000313" key="7">
    <source>
        <dbReference type="EMBL" id="MPL98416.1"/>
    </source>
</evidence>
<evidence type="ECO:0000256" key="2">
    <source>
        <dbReference type="ARBA" id="ARBA00022729"/>
    </source>
</evidence>
<keyword evidence="2" id="KW-0732">Signal</keyword>
<evidence type="ECO:0000256" key="1">
    <source>
        <dbReference type="ARBA" id="ARBA00004442"/>
    </source>
</evidence>
<evidence type="ECO:0000259" key="5">
    <source>
        <dbReference type="Pfam" id="PF07980"/>
    </source>
</evidence>
<name>A0A644W4H3_9ZZZZ</name>
<dbReference type="Pfam" id="PF07980">
    <property type="entry name" value="SusD_RagB"/>
    <property type="match status" value="1"/>
</dbReference>
<accession>A0A644W4H3</accession>
<feature type="domain" description="RagB/SusD" evidence="5">
    <location>
        <begin position="300"/>
        <end position="561"/>
    </location>
</feature>
<evidence type="ECO:0000256" key="3">
    <source>
        <dbReference type="ARBA" id="ARBA00023136"/>
    </source>
</evidence>
<dbReference type="PROSITE" id="PS51257">
    <property type="entry name" value="PROKAR_LIPOPROTEIN"/>
    <property type="match status" value="1"/>
</dbReference>
<evidence type="ECO:0008006" key="8">
    <source>
        <dbReference type="Google" id="ProtNLM"/>
    </source>
</evidence>
<keyword evidence="4" id="KW-0998">Cell outer membrane</keyword>
<comment type="subcellular location">
    <subcellularLocation>
        <location evidence="1">Cell outer membrane</location>
    </subcellularLocation>
</comment>
<dbReference type="InterPro" id="IPR012944">
    <property type="entry name" value="SusD_RagB_dom"/>
</dbReference>
<evidence type="ECO:0000259" key="6">
    <source>
        <dbReference type="Pfam" id="PF14322"/>
    </source>
</evidence>
<dbReference type="Pfam" id="PF14322">
    <property type="entry name" value="SusD-like_3"/>
    <property type="match status" value="1"/>
</dbReference>
<keyword evidence="3" id="KW-0472">Membrane</keyword>
<evidence type="ECO:0000256" key="4">
    <source>
        <dbReference type="ARBA" id="ARBA00023237"/>
    </source>
</evidence>
<dbReference type="AlphaFoldDB" id="A0A644W4H3"/>
<proteinExistence type="predicted"/>
<sequence length="561" mass="64137">MRELKKIFTIICITGLVAACNLDYFPSDESTAGALRDSYNGLVYATDGNYSMFKDPLEYKGTTSSSYSYLRRQYEMAEYPSDEIVVSGRTTSTLFQAYTYERNASLQNVSYVWWSGYKIIYGANFVIDAIENGTSEKLDYLKGENLFLRAIVHLQLVNLYAKPYSYGRENPGIVIRNSSVIQNTERASVGEVYDQIEKDLTDAIKLMQHGTRRGNAGYASKEAAQGLLTRVYLHMGKYQEVIDLVDEMLDGATAESKLESTGNFPNYFKNALNSKETLWAVAMTTYDSQGQSNIGSMYLNDGIGWGEVFSSDPMNDLYEKNPNDIRYGFVLPQYLDETKWMIRYPMPGTDYRDARSNNIIDVQKDLTNQFYFMDDNNQKITIQTENVEGYTKHFIMLNGIKTQVRLTKKMQHRNSFPLYYITKYSYQDGDPMLSSPVMIRWAEVILNRAEAYANIPGKESNALADVNIIRNRAGLSGNQLFSTSNMQGYNNVLDVVLDERHLELAFEGHRTLDVYRNKKNLNREYAGVHTWEIINYNDNKVIYPIPFDEISVSGIAQNPDY</sequence>
<feature type="domain" description="SusD-like N-terminal" evidence="6">
    <location>
        <begin position="79"/>
        <end position="233"/>
    </location>
</feature>
<dbReference type="Gene3D" id="1.25.40.390">
    <property type="match status" value="1"/>
</dbReference>
<dbReference type="GO" id="GO:0009279">
    <property type="term" value="C:cell outer membrane"/>
    <property type="evidence" value="ECO:0007669"/>
    <property type="project" value="UniProtKB-SubCell"/>
</dbReference>
<reference evidence="7" key="1">
    <citation type="submission" date="2019-08" db="EMBL/GenBank/DDBJ databases">
        <authorList>
            <person name="Kucharzyk K."/>
            <person name="Murdoch R.W."/>
            <person name="Higgins S."/>
            <person name="Loffler F."/>
        </authorList>
    </citation>
    <scope>NUCLEOTIDE SEQUENCE</scope>
</reference>
<dbReference type="InterPro" id="IPR011990">
    <property type="entry name" value="TPR-like_helical_dom_sf"/>
</dbReference>
<dbReference type="InterPro" id="IPR033985">
    <property type="entry name" value="SusD-like_N"/>
</dbReference>
<dbReference type="EMBL" id="VSSQ01000607">
    <property type="protein sequence ID" value="MPL98416.1"/>
    <property type="molecule type" value="Genomic_DNA"/>
</dbReference>
<organism evidence="7">
    <name type="scientific">bioreactor metagenome</name>
    <dbReference type="NCBI Taxonomy" id="1076179"/>
    <lineage>
        <taxon>unclassified sequences</taxon>
        <taxon>metagenomes</taxon>
        <taxon>ecological metagenomes</taxon>
    </lineage>
</organism>
<protein>
    <recommendedName>
        <fullName evidence="8">RagB/SusD family nutrient uptake outer membrane protein</fullName>
    </recommendedName>
</protein>
<dbReference type="SUPFAM" id="SSF48452">
    <property type="entry name" value="TPR-like"/>
    <property type="match status" value="1"/>
</dbReference>
<gene>
    <name evidence="7" type="ORF">SDC9_44621</name>
</gene>